<dbReference type="Pfam" id="PF07331">
    <property type="entry name" value="TctB"/>
    <property type="match status" value="1"/>
</dbReference>
<proteinExistence type="predicted"/>
<keyword evidence="1" id="KW-0812">Transmembrane</keyword>
<dbReference type="RefSeq" id="WP_318650906.1">
    <property type="nucleotide sequence ID" value="NZ_CP137852.1"/>
</dbReference>
<accession>A0ABZ0PMK5</accession>
<keyword evidence="1" id="KW-0472">Membrane</keyword>
<evidence type="ECO:0000256" key="1">
    <source>
        <dbReference type="SAM" id="Phobius"/>
    </source>
</evidence>
<gene>
    <name evidence="3" type="ORF">R9Z33_08750</name>
</gene>
<feature type="transmembrane region" description="Helical" evidence="1">
    <location>
        <begin position="107"/>
        <end position="127"/>
    </location>
</feature>
<sequence>MTAGRALGLALMALAALAIWSAQSLEVPFAADPLGPRAFPTTVALLMGLCGALLLIPRGPAFERPERLAAPPLLVLVMAGYALLLVPLGFLVATALLAIGVALLFGARPLAAIGTGLLTSAVLWALFDRVLDLPLPKGFLGA</sequence>
<evidence type="ECO:0000313" key="4">
    <source>
        <dbReference type="Proteomes" id="UP001305521"/>
    </source>
</evidence>
<name>A0ABZ0PMK5_9PROT</name>
<organism evidence="3 4">
    <name type="scientific">Sediminicoccus rosea</name>
    <dbReference type="NCBI Taxonomy" id="1225128"/>
    <lineage>
        <taxon>Bacteria</taxon>
        <taxon>Pseudomonadati</taxon>
        <taxon>Pseudomonadota</taxon>
        <taxon>Alphaproteobacteria</taxon>
        <taxon>Acetobacterales</taxon>
        <taxon>Roseomonadaceae</taxon>
        <taxon>Sediminicoccus</taxon>
    </lineage>
</organism>
<feature type="transmembrane region" description="Helical" evidence="1">
    <location>
        <begin position="68"/>
        <end position="101"/>
    </location>
</feature>
<feature type="transmembrane region" description="Helical" evidence="1">
    <location>
        <begin position="34"/>
        <end position="56"/>
    </location>
</feature>
<dbReference type="Proteomes" id="UP001305521">
    <property type="component" value="Chromosome"/>
</dbReference>
<protein>
    <submittedName>
        <fullName evidence="3">Tripartite tricarboxylate transporter TctB family protein</fullName>
    </submittedName>
</protein>
<feature type="domain" description="DUF1468" evidence="2">
    <location>
        <begin position="6"/>
        <end position="136"/>
    </location>
</feature>
<dbReference type="InterPro" id="IPR009936">
    <property type="entry name" value="DUF1468"/>
</dbReference>
<dbReference type="EMBL" id="CP137852">
    <property type="protein sequence ID" value="WPB86949.1"/>
    <property type="molecule type" value="Genomic_DNA"/>
</dbReference>
<evidence type="ECO:0000313" key="3">
    <source>
        <dbReference type="EMBL" id="WPB86949.1"/>
    </source>
</evidence>
<evidence type="ECO:0000259" key="2">
    <source>
        <dbReference type="Pfam" id="PF07331"/>
    </source>
</evidence>
<keyword evidence="4" id="KW-1185">Reference proteome</keyword>
<reference evidence="3 4" key="1">
    <citation type="submission" date="2023-11" db="EMBL/GenBank/DDBJ databases">
        <title>Arctic aerobic anoxygenic photoheterotroph Sediminicoccus rosea KRV36 adapts its photosynthesis to long days of polar summer.</title>
        <authorList>
            <person name="Tomasch J."/>
            <person name="Kopejtka K."/>
            <person name="Bily T."/>
            <person name="Gardiner A.T."/>
            <person name="Gardian Z."/>
            <person name="Shivaramu S."/>
            <person name="Koblizek M."/>
            <person name="Engelhardt F."/>
            <person name="Kaftan D."/>
        </authorList>
    </citation>
    <scope>NUCLEOTIDE SEQUENCE [LARGE SCALE GENOMIC DNA]</scope>
    <source>
        <strain evidence="3 4">R-30</strain>
    </source>
</reference>
<keyword evidence="1" id="KW-1133">Transmembrane helix</keyword>